<keyword evidence="7" id="KW-1185">Reference proteome</keyword>
<dbReference type="Pfam" id="PF09745">
    <property type="entry name" value="NSRP1_N"/>
    <property type="match status" value="1"/>
</dbReference>
<protein>
    <recommendedName>
        <fullName evidence="5">MIF4G domain-containing protein</fullName>
    </recommendedName>
</protein>
<evidence type="ECO:0000256" key="2">
    <source>
        <dbReference type="ARBA" id="ARBA00023054"/>
    </source>
</evidence>
<dbReference type="GO" id="GO:0003723">
    <property type="term" value="F:RNA binding"/>
    <property type="evidence" value="ECO:0007669"/>
    <property type="project" value="InterPro"/>
</dbReference>
<evidence type="ECO:0000259" key="5">
    <source>
        <dbReference type="SMART" id="SM00543"/>
    </source>
</evidence>
<dbReference type="SMART" id="SM00543">
    <property type="entry name" value="MIF4G"/>
    <property type="match status" value="2"/>
</dbReference>
<reference evidence="6" key="1">
    <citation type="journal article" date="2020" name="Microb. Genom.">
        <title>Genetic diversity of clinical and environmental Mucorales isolates obtained from an investigation of mucormycosis cases among solid organ transplant recipients.</title>
        <authorList>
            <person name="Nguyen M.H."/>
            <person name="Kaul D."/>
            <person name="Muto C."/>
            <person name="Cheng S.J."/>
            <person name="Richter R.A."/>
            <person name="Bruno V.M."/>
            <person name="Liu G."/>
            <person name="Beyhan S."/>
            <person name="Sundermann A.J."/>
            <person name="Mounaud S."/>
            <person name="Pasculle A.W."/>
            <person name="Nierman W.C."/>
            <person name="Driscoll E."/>
            <person name="Cumbie R."/>
            <person name="Clancy C.J."/>
            <person name="Dupont C.L."/>
        </authorList>
    </citation>
    <scope>NUCLEOTIDE SEQUENCE</scope>
    <source>
        <strain evidence="6">GL11</strain>
    </source>
</reference>
<dbReference type="GO" id="GO:0000381">
    <property type="term" value="P:regulation of alternative mRNA splicing, via spliceosome"/>
    <property type="evidence" value="ECO:0007669"/>
    <property type="project" value="InterPro"/>
</dbReference>
<comment type="similarity">
    <text evidence="1">Belongs to the NSRP1 family.</text>
</comment>
<dbReference type="GO" id="GO:0035145">
    <property type="term" value="C:exon-exon junction complex"/>
    <property type="evidence" value="ECO:0007669"/>
    <property type="project" value="TreeGrafter"/>
</dbReference>
<dbReference type="PANTHER" id="PTHR12839:SF7">
    <property type="entry name" value="REGULATOR OF NONSENSE TRANSCRIPTS 2"/>
    <property type="match status" value="1"/>
</dbReference>
<dbReference type="Gene3D" id="1.25.40.180">
    <property type="match status" value="3"/>
</dbReference>
<feature type="compositionally biased region" description="Polar residues" evidence="4">
    <location>
        <begin position="806"/>
        <end position="815"/>
    </location>
</feature>
<dbReference type="InterPro" id="IPR039762">
    <property type="entry name" value="Nmd2/UPF2"/>
</dbReference>
<name>A0A9P6XCW7_RHIOR</name>
<feature type="domain" description="MIF4G" evidence="5">
    <location>
        <begin position="477"/>
        <end position="665"/>
    </location>
</feature>
<accession>A0A9P6XCW7</accession>
<gene>
    <name evidence="6" type="ORF">G6F64_004524</name>
</gene>
<feature type="domain" description="MIF4G" evidence="5">
    <location>
        <begin position="32"/>
        <end position="293"/>
    </location>
</feature>
<dbReference type="AlphaFoldDB" id="A0A9P6XCW7"/>
<dbReference type="GO" id="GO:0000184">
    <property type="term" value="P:nuclear-transcribed mRNA catabolic process, nonsense-mediated decay"/>
    <property type="evidence" value="ECO:0007669"/>
    <property type="project" value="InterPro"/>
</dbReference>
<evidence type="ECO:0000313" key="6">
    <source>
        <dbReference type="EMBL" id="KAG1310487.1"/>
    </source>
</evidence>
<dbReference type="SUPFAM" id="SSF48371">
    <property type="entry name" value="ARM repeat"/>
    <property type="match status" value="2"/>
</dbReference>
<proteinExistence type="inferred from homology"/>
<dbReference type="InterPro" id="IPR016024">
    <property type="entry name" value="ARM-type_fold"/>
</dbReference>
<feature type="region of interest" description="Disordered" evidence="4">
    <location>
        <begin position="422"/>
        <end position="450"/>
    </location>
</feature>
<evidence type="ECO:0000313" key="7">
    <source>
        <dbReference type="Proteomes" id="UP000716291"/>
    </source>
</evidence>
<dbReference type="Pfam" id="PF02854">
    <property type="entry name" value="MIF4G"/>
    <property type="match status" value="3"/>
</dbReference>
<feature type="compositionally biased region" description="Polar residues" evidence="4">
    <location>
        <begin position="365"/>
        <end position="390"/>
    </location>
</feature>
<feature type="region of interest" description="Disordered" evidence="4">
    <location>
        <begin position="772"/>
        <end position="827"/>
    </location>
</feature>
<dbReference type="InterPro" id="IPR003890">
    <property type="entry name" value="MIF4G-like_typ-3"/>
</dbReference>
<feature type="region of interest" description="Disordered" evidence="4">
    <location>
        <begin position="361"/>
        <end position="391"/>
    </location>
</feature>
<dbReference type="EMBL" id="JAANQT010000501">
    <property type="protein sequence ID" value="KAG1310487.1"/>
    <property type="molecule type" value="Genomic_DNA"/>
</dbReference>
<organism evidence="6 7">
    <name type="scientific">Rhizopus oryzae</name>
    <name type="common">Mucormycosis agent</name>
    <name type="synonym">Rhizopus arrhizus var. delemar</name>
    <dbReference type="NCBI Taxonomy" id="64495"/>
    <lineage>
        <taxon>Eukaryota</taxon>
        <taxon>Fungi</taxon>
        <taxon>Fungi incertae sedis</taxon>
        <taxon>Mucoromycota</taxon>
        <taxon>Mucoromycotina</taxon>
        <taxon>Mucoromycetes</taxon>
        <taxon>Mucorales</taxon>
        <taxon>Mucorineae</taxon>
        <taxon>Rhizopodaceae</taxon>
        <taxon>Rhizopus</taxon>
    </lineage>
</organism>
<sequence length="1126" mass="129367">MDDAKKQLRQLNKLAWEKDKRAATPKNLDSNIKKNTAFIKKCKTSMGADMKTQLLNDIHKLSLEKYISEIVGSVMEGMLKCKTSVDVTACVEVVSALHQRFPDNFTLLLSGQLSKNLQPPNKQYLATLSAEQKEKEESARITKQRTYLRIACELWLVGVLRSVTDGAAALSSITTNGVEAHRDGVAGFVNTTTSTGNSSTTKDQQKKKDEHGFVYSVLKDLLANDMEQFINLPLVASFLKNYGQTIMGIVPRKQKAAAEQHAEFITLEIDPESVVSPDIHGLLTSLMQNYYKSVSRHMGKLHKAVKKMERHNNETLFARGELSEESKQRFEKATKAYEKFLGHTQTLADALALDMPDLPEDEAANKQSSMVSNSGNAFQQDGKESSNVGSQGMWEDEDARKFYEDLPDLRILVPDVFLENQTVKKDEEEQEKEQQPEEEEIIENEDVDPLEEAIENVEDAAGDEDGSIKPTQNAQLEGFIARLPNCANRDLIDAAAVDFCYMNNKNARNKLVKALLKVQRQRLDLLPYYARFIATLNVYFSDIGETIIAALTYEFKGLQRRKNQDLIESRVKNIRFLSELAKFKVTPAHTIFYAFKVALDDFTSHNIDIVCNLLECCGRFFLKSPETSARMSGMLETVMRKKNVQHLDSRYSLMVENAYYQANPPDKPAIQIKERSPMELYIRKLIHEDLCKKYLDKVLKQLRKLHWEDEKIRQFMVKTFQKIWKIKFGNIHLMAILASGLNRYHSDFGVQIVDGIVEEIRMGLEKKPLATPRLERSSAFGHPSDDDDESERDQGKSSHQRARAQVNRQLSSYSTTHKKLQEEHSKAIEQDPTIFDYDAVYDDLKEAERKKKEATKGSAEKKPKYIKGLLEMAEIRKRDRLLAEEKKVAREREEEGEAFADKEVFITETFKKQKEELERIEREEKEREEKAAKNKTMDTFYKQVLERKEAEHQAMLKAFAEKGEKKDRTTQADTAESTDVLLAKEAEKEGREVMLNDNNEIVDKRQLLGAGLNVKPKFGTFGSLAASDERIKERMSEYEAYKRKKVEEYEAKRKQGRSGDERERLSKEVEKQMMEVKQREQEEEERKKKALEDKLTVKRTTEDAAMSARERYLARKKQKLEEEKKK</sequence>
<keyword evidence="2 3" id="KW-0175">Coiled coil</keyword>
<feature type="region of interest" description="Disordered" evidence="4">
    <location>
        <begin position="960"/>
        <end position="980"/>
    </location>
</feature>
<feature type="region of interest" description="Disordered" evidence="4">
    <location>
        <begin position="1046"/>
        <end position="1126"/>
    </location>
</feature>
<dbReference type="GO" id="GO:0005737">
    <property type="term" value="C:cytoplasm"/>
    <property type="evidence" value="ECO:0007669"/>
    <property type="project" value="TreeGrafter"/>
</dbReference>
<feature type="compositionally biased region" description="Basic and acidic residues" evidence="4">
    <location>
        <begin position="422"/>
        <end position="435"/>
    </location>
</feature>
<evidence type="ECO:0000256" key="1">
    <source>
        <dbReference type="ARBA" id="ARBA00010126"/>
    </source>
</evidence>
<dbReference type="Proteomes" id="UP000716291">
    <property type="component" value="Unassembled WGS sequence"/>
</dbReference>
<dbReference type="InterPro" id="IPR018612">
    <property type="entry name" value="NSRP1_N"/>
</dbReference>
<feature type="coiled-coil region" evidence="3">
    <location>
        <begin position="907"/>
        <end position="934"/>
    </location>
</feature>
<evidence type="ECO:0000256" key="3">
    <source>
        <dbReference type="SAM" id="Coils"/>
    </source>
</evidence>
<evidence type="ECO:0000256" key="4">
    <source>
        <dbReference type="SAM" id="MobiDB-lite"/>
    </source>
</evidence>
<comment type="caution">
    <text evidence="6">The sequence shown here is derived from an EMBL/GenBank/DDBJ whole genome shotgun (WGS) entry which is preliminary data.</text>
</comment>
<feature type="compositionally biased region" description="Acidic residues" evidence="4">
    <location>
        <begin position="436"/>
        <end position="450"/>
    </location>
</feature>
<feature type="compositionally biased region" description="Basic and acidic residues" evidence="4">
    <location>
        <begin position="960"/>
        <end position="970"/>
    </location>
</feature>
<dbReference type="PANTHER" id="PTHR12839">
    <property type="entry name" value="NONSENSE-MEDIATED MRNA DECAY PROTEIN 2 UP-FRAMESHIFT SUPPRESSOR 2"/>
    <property type="match status" value="1"/>
</dbReference>